<organism evidence="1 2">
    <name type="scientific">Ixodes persulcatus</name>
    <name type="common">Taiga tick</name>
    <dbReference type="NCBI Taxonomy" id="34615"/>
    <lineage>
        <taxon>Eukaryota</taxon>
        <taxon>Metazoa</taxon>
        <taxon>Ecdysozoa</taxon>
        <taxon>Arthropoda</taxon>
        <taxon>Chelicerata</taxon>
        <taxon>Arachnida</taxon>
        <taxon>Acari</taxon>
        <taxon>Parasitiformes</taxon>
        <taxon>Ixodida</taxon>
        <taxon>Ixodoidea</taxon>
        <taxon>Ixodidae</taxon>
        <taxon>Ixodinae</taxon>
        <taxon>Ixodes</taxon>
    </lineage>
</organism>
<comment type="caution">
    <text evidence="1">The sequence shown here is derived from an EMBL/GenBank/DDBJ whole genome shotgun (WGS) entry which is preliminary data.</text>
</comment>
<evidence type="ECO:0000313" key="1">
    <source>
        <dbReference type="EMBL" id="KAG0425024.1"/>
    </source>
</evidence>
<dbReference type="EMBL" id="JABSTQ010009901">
    <property type="protein sequence ID" value="KAG0425024.1"/>
    <property type="molecule type" value="Genomic_DNA"/>
</dbReference>
<protein>
    <submittedName>
        <fullName evidence="1">Uncharacterized protein</fullName>
    </submittedName>
</protein>
<reference evidence="1 2" key="1">
    <citation type="journal article" date="2020" name="Cell">
        <title>Large-Scale Comparative Analyses of Tick Genomes Elucidate Their Genetic Diversity and Vector Capacities.</title>
        <authorList>
            <consortium name="Tick Genome and Microbiome Consortium (TIGMIC)"/>
            <person name="Jia N."/>
            <person name="Wang J."/>
            <person name="Shi W."/>
            <person name="Du L."/>
            <person name="Sun Y."/>
            <person name="Zhan W."/>
            <person name="Jiang J.F."/>
            <person name="Wang Q."/>
            <person name="Zhang B."/>
            <person name="Ji P."/>
            <person name="Bell-Sakyi L."/>
            <person name="Cui X.M."/>
            <person name="Yuan T.T."/>
            <person name="Jiang B.G."/>
            <person name="Yang W.F."/>
            <person name="Lam T.T."/>
            <person name="Chang Q.C."/>
            <person name="Ding S.J."/>
            <person name="Wang X.J."/>
            <person name="Zhu J.G."/>
            <person name="Ruan X.D."/>
            <person name="Zhao L."/>
            <person name="Wei J.T."/>
            <person name="Ye R.Z."/>
            <person name="Que T.C."/>
            <person name="Du C.H."/>
            <person name="Zhou Y.H."/>
            <person name="Cheng J.X."/>
            <person name="Dai P.F."/>
            <person name="Guo W.B."/>
            <person name="Han X.H."/>
            <person name="Huang E.J."/>
            <person name="Li L.F."/>
            <person name="Wei W."/>
            <person name="Gao Y.C."/>
            <person name="Liu J.Z."/>
            <person name="Shao H.Z."/>
            <person name="Wang X."/>
            <person name="Wang C.C."/>
            <person name="Yang T.C."/>
            <person name="Huo Q.B."/>
            <person name="Li W."/>
            <person name="Chen H.Y."/>
            <person name="Chen S.E."/>
            <person name="Zhou L.G."/>
            <person name="Ni X.B."/>
            <person name="Tian J.H."/>
            <person name="Sheng Y."/>
            <person name="Liu T."/>
            <person name="Pan Y.S."/>
            <person name="Xia L.Y."/>
            <person name="Li J."/>
            <person name="Zhao F."/>
            <person name="Cao W.C."/>
        </authorList>
    </citation>
    <scope>NUCLEOTIDE SEQUENCE [LARGE SCALE GENOMIC DNA]</scope>
    <source>
        <strain evidence="1">Iper-2018</strain>
    </source>
</reference>
<sequence length="183" mass="20250">MRTNVVTHGEEAAIALAIAYNPRAIILTDSQEAYIHFVQDSVSTLAHQILRKHPPEKVFLIWTPRHTGQKGNEAANATARGLLIRTRSRQPPFSDMATVALTKEDEYILRRLGTDTLPTLAKLHSDAHHTVWACQHTPTIDPISHTSREQCEAILRSDNPACQHWLVGRATAALEASGILELG</sequence>
<dbReference type="Proteomes" id="UP000805193">
    <property type="component" value="Unassembled WGS sequence"/>
</dbReference>
<accession>A0AC60PV02</accession>
<name>A0AC60PV02_IXOPE</name>
<proteinExistence type="predicted"/>
<evidence type="ECO:0000313" key="2">
    <source>
        <dbReference type="Proteomes" id="UP000805193"/>
    </source>
</evidence>
<gene>
    <name evidence="1" type="ORF">HPB47_027781</name>
</gene>
<keyword evidence="2" id="KW-1185">Reference proteome</keyword>